<evidence type="ECO:0000256" key="12">
    <source>
        <dbReference type="SAM" id="MobiDB-lite"/>
    </source>
</evidence>
<dbReference type="CDD" id="cd00567">
    <property type="entry name" value="ACAD"/>
    <property type="match status" value="1"/>
</dbReference>
<keyword evidence="10" id="KW-0274">FAD</keyword>
<evidence type="ECO:0000256" key="3">
    <source>
        <dbReference type="ARBA" id="ARBA00004922"/>
    </source>
</evidence>
<evidence type="ECO:0000256" key="6">
    <source>
        <dbReference type="ARBA" id="ARBA00022630"/>
    </source>
</evidence>
<reference evidence="19 20" key="1">
    <citation type="submission" date="2015-07" db="EMBL/GenBank/DDBJ databases">
        <title>Emmonsia species relationships and genome sequence.</title>
        <authorList>
            <person name="Cuomo C.A."/>
            <person name="Schwartz I.S."/>
            <person name="Kenyon C."/>
            <person name="de Hoog G.S."/>
            <person name="Govender N.P."/>
            <person name="Botha A."/>
            <person name="Moreno L."/>
            <person name="de Vries M."/>
            <person name="Munoz J.F."/>
            <person name="Stielow J.B."/>
        </authorList>
    </citation>
    <scope>NUCLEOTIDE SEQUENCE [LARGE SCALE GENOMIC DNA]</scope>
    <source>
        <strain evidence="19 20">CBS 136260</strain>
    </source>
</reference>
<comment type="cofactor">
    <cofactor evidence="1">
        <name>Ca(2+)</name>
        <dbReference type="ChEBI" id="CHEBI:29108"/>
    </cofactor>
</comment>
<proteinExistence type="inferred from homology"/>
<dbReference type="InterPro" id="IPR009100">
    <property type="entry name" value="AcylCoA_DH/oxidase_NM_dom_sf"/>
</dbReference>
<evidence type="ECO:0000259" key="18">
    <source>
        <dbReference type="Pfam" id="PF18404"/>
    </source>
</evidence>
<evidence type="ECO:0000259" key="13">
    <source>
        <dbReference type="Pfam" id="PF00441"/>
    </source>
</evidence>
<organism evidence="19 20">
    <name type="scientific">Emergomyces africanus</name>
    <dbReference type="NCBI Taxonomy" id="1955775"/>
    <lineage>
        <taxon>Eukaryota</taxon>
        <taxon>Fungi</taxon>
        <taxon>Dikarya</taxon>
        <taxon>Ascomycota</taxon>
        <taxon>Pezizomycotina</taxon>
        <taxon>Eurotiomycetes</taxon>
        <taxon>Eurotiomycetidae</taxon>
        <taxon>Onygenales</taxon>
        <taxon>Ajellomycetaceae</taxon>
        <taxon>Emergomyces</taxon>
    </lineage>
</organism>
<evidence type="ECO:0000256" key="8">
    <source>
        <dbReference type="ARBA" id="ARBA00022729"/>
    </source>
</evidence>
<keyword evidence="8" id="KW-0732">Signal</keyword>
<evidence type="ECO:0000256" key="7">
    <source>
        <dbReference type="ARBA" id="ARBA00022679"/>
    </source>
</evidence>
<dbReference type="GO" id="GO:0051082">
    <property type="term" value="F:unfolded protein binding"/>
    <property type="evidence" value="ECO:0007669"/>
    <property type="project" value="TreeGrafter"/>
</dbReference>
<dbReference type="STRING" id="1658172.A0A1B7NWC3"/>
<dbReference type="Pfam" id="PF18402">
    <property type="entry name" value="Thioredoxin_14"/>
    <property type="match status" value="1"/>
</dbReference>
<dbReference type="PANTHER" id="PTHR11226">
    <property type="entry name" value="UDP-GLUCOSE GLYCOPROTEIN:GLUCOSYLTRANSFERASE"/>
    <property type="match status" value="1"/>
</dbReference>
<dbReference type="Gene3D" id="2.40.110.10">
    <property type="entry name" value="Butyryl-CoA Dehydrogenase, subunit A, domain 2"/>
    <property type="match status" value="1"/>
</dbReference>
<dbReference type="CDD" id="cd06432">
    <property type="entry name" value="GT8_HUGT1_C_like"/>
    <property type="match status" value="1"/>
</dbReference>
<feature type="domain" description="UGGT thioredoxin-like" evidence="16">
    <location>
        <begin position="634"/>
        <end position="877"/>
    </location>
</feature>
<feature type="domain" description="UGGT thioredoxin-like" evidence="15">
    <location>
        <begin position="499"/>
        <end position="626"/>
    </location>
</feature>
<dbReference type="InterPro" id="IPR029044">
    <property type="entry name" value="Nucleotide-diphossugar_trans"/>
</dbReference>
<feature type="domain" description="Glucosyltransferase 24 catalytic" evidence="18">
    <location>
        <begin position="1409"/>
        <end position="1675"/>
    </location>
</feature>
<evidence type="ECO:0000256" key="10">
    <source>
        <dbReference type="ARBA" id="ARBA00022827"/>
    </source>
</evidence>
<dbReference type="SUPFAM" id="SSF53448">
    <property type="entry name" value="Nucleotide-diphospho-sugar transferases"/>
    <property type="match status" value="1"/>
</dbReference>
<dbReference type="Gene3D" id="1.20.140.10">
    <property type="entry name" value="Butyryl-CoA Dehydrogenase, subunit A, domain 3"/>
    <property type="match status" value="1"/>
</dbReference>
<dbReference type="Gene3D" id="3.90.550.10">
    <property type="entry name" value="Spore Coat Polysaccharide Biosynthesis Protein SpsA, Chain A"/>
    <property type="match status" value="1"/>
</dbReference>
<feature type="domain" description="UGGT thioredoxin-like" evidence="14">
    <location>
        <begin position="259"/>
        <end position="443"/>
    </location>
</feature>
<dbReference type="InterPro" id="IPR040525">
    <property type="entry name" value="UGGT_TRXL_4"/>
</dbReference>
<feature type="compositionally biased region" description="Acidic residues" evidence="12">
    <location>
        <begin position="1694"/>
        <end position="1704"/>
    </location>
</feature>
<dbReference type="InterPro" id="IPR036250">
    <property type="entry name" value="AcylCo_DH-like_C"/>
</dbReference>
<dbReference type="InterPro" id="IPR046373">
    <property type="entry name" value="Acyl-CoA_Oxase/DH_mid-dom_sf"/>
</dbReference>
<dbReference type="InterPro" id="IPR040692">
    <property type="entry name" value="UGGT_TRXL_3"/>
</dbReference>
<dbReference type="EMBL" id="LGUA01000589">
    <property type="protein sequence ID" value="OAX80917.1"/>
    <property type="molecule type" value="Genomic_DNA"/>
</dbReference>
<keyword evidence="11" id="KW-0325">Glycoprotein</keyword>
<evidence type="ECO:0000256" key="4">
    <source>
        <dbReference type="ARBA" id="ARBA00006351"/>
    </source>
</evidence>
<dbReference type="Pfam" id="PF18401">
    <property type="entry name" value="Thioredoxin_13"/>
    <property type="match status" value="1"/>
</dbReference>
<comment type="subcellular location">
    <subcellularLocation>
        <location evidence="2">Endoplasmic reticulum lumen</location>
    </subcellularLocation>
</comment>
<feature type="domain" description="Acyl-CoA dehydrogenase/oxidase C-terminal" evidence="13">
    <location>
        <begin position="39"/>
        <end position="194"/>
    </location>
</feature>
<dbReference type="InterPro" id="IPR040694">
    <property type="entry name" value="UGGT_TRXL_2"/>
</dbReference>
<dbReference type="GO" id="GO:0018279">
    <property type="term" value="P:protein N-linked glycosylation via asparagine"/>
    <property type="evidence" value="ECO:0007669"/>
    <property type="project" value="TreeGrafter"/>
</dbReference>
<evidence type="ECO:0000259" key="16">
    <source>
        <dbReference type="Pfam" id="PF18402"/>
    </source>
</evidence>
<feature type="region of interest" description="Disordered" evidence="12">
    <location>
        <begin position="1686"/>
        <end position="1726"/>
    </location>
</feature>
<evidence type="ECO:0000259" key="15">
    <source>
        <dbReference type="Pfam" id="PF18401"/>
    </source>
</evidence>
<protein>
    <recommendedName>
        <fullName evidence="21">UDP-glucose:glycoprotein glucosyltransferase</fullName>
    </recommendedName>
</protein>
<dbReference type="Pfam" id="PF00441">
    <property type="entry name" value="Acyl-CoA_dh_1"/>
    <property type="match status" value="1"/>
</dbReference>
<evidence type="ECO:0008006" key="21">
    <source>
        <dbReference type="Google" id="ProtNLM"/>
    </source>
</evidence>
<dbReference type="InterPro" id="IPR009075">
    <property type="entry name" value="AcylCo_DH/oxidase_C"/>
</dbReference>
<keyword evidence="7" id="KW-0808">Transferase</keyword>
<dbReference type="SUPFAM" id="SSF56645">
    <property type="entry name" value="Acyl-CoA dehydrogenase NM domain-like"/>
    <property type="match status" value="1"/>
</dbReference>
<dbReference type="SUPFAM" id="SSF47203">
    <property type="entry name" value="Acyl-CoA dehydrogenase C-terminal domain-like"/>
    <property type="match status" value="1"/>
</dbReference>
<dbReference type="Pfam" id="PF06427">
    <property type="entry name" value="UDP-g_GGTase"/>
    <property type="match status" value="1"/>
</dbReference>
<dbReference type="GO" id="GO:0003980">
    <property type="term" value="F:UDP-glucose:glycoprotein glucosyltransferase activity"/>
    <property type="evidence" value="ECO:0007669"/>
    <property type="project" value="InterPro"/>
</dbReference>
<dbReference type="GO" id="GO:0016627">
    <property type="term" value="F:oxidoreductase activity, acting on the CH-CH group of donors"/>
    <property type="evidence" value="ECO:0007669"/>
    <property type="project" value="InterPro"/>
</dbReference>
<evidence type="ECO:0000256" key="11">
    <source>
        <dbReference type="ARBA" id="ARBA00023180"/>
    </source>
</evidence>
<name>A0A1B7NWC3_9EURO</name>
<evidence type="ECO:0000313" key="20">
    <source>
        <dbReference type="Proteomes" id="UP000091918"/>
    </source>
</evidence>
<dbReference type="Pfam" id="PF18400">
    <property type="entry name" value="Thioredoxin_12"/>
    <property type="match status" value="1"/>
</dbReference>
<evidence type="ECO:0000259" key="17">
    <source>
        <dbReference type="Pfam" id="PF18403"/>
    </source>
</evidence>
<dbReference type="Pfam" id="PF18403">
    <property type="entry name" value="Thioredoxin_15"/>
    <property type="match status" value="1"/>
</dbReference>
<gene>
    <name evidence="19" type="ORF">ACJ72_04746</name>
</gene>
<comment type="similarity">
    <text evidence="5">Belongs to the acyl-CoA dehydrogenase family.</text>
</comment>
<dbReference type="InterPro" id="IPR009448">
    <property type="entry name" value="UDP-g_GGtrans"/>
</dbReference>
<keyword evidence="6" id="KW-0285">Flavoprotein</keyword>
<sequence length="1726" mass="192876">MEGIRTRKIEIGADGLSATTYVIFEDVKVPAEYLVGSEGQGFRYVMSNFNHERLWIAFQTLRGSRICLQDAMAWAMKREAFGMKLIEQPVVRHKFGSMAKEVEALQAWTEQIVYELDHLSYQDGNRQLGGVTALLKVKGGQINKYVADNCVQIMGGLGLTKTGQGSRIEAISRGTHSLIVPGGSEDVLIDLGVREALKLAAVKVKKDIQTHVYTMAFRYHLFPWRSASLALFAAASLFIPTGSASPPSVNVALTASFNAAPYLVELLETAAEENSTSYFPLLDRIAEGTFAEITTERELYERFTQALQDDGHLSSPESISSFKFALSLRSTTPRIEAHYQYYNTSVEPSLMVAQDAVCTVWAHYDGDQYCSPSLEYAQQSVSGDQLDQVMPFDRVLGGSSLPPLVLYADIASPLFGGFHQELIQKARDGQFSYRVRYRPSGSGNSRPLFVTGYGVELALKRTDYIVIDDRDAEQRVLKDADTEKPILTPAEDLTEEPPADLKPLSASEVSVLGMNAASFVMSSDDPFATLLRLSQDFPRHSSAIASRNATPEFTKEFTENRAALLPAGHNVMWINGVEMEPRTIDAFSLLDHFRRERKLINGLRDFGLSARQAVNFLCDPTIAKLHATHDALRYDFRDELEGGDIIIWLNDLEKDHRYDGWPRDLKSLLQPTFHGQLPHVRRDIHNVIIPVDLSSPVHVAIVVENLRMFVKRQIPVRFGIVPLVHNSNALEQAKISHYLLDTYGIAALIAYLQTSLSSDKISSPDKVSFTAALEKHKVREDRTALAFEDVLKSESYDPILSNTKAYLKRLAVEGELTPFFVNGISFPLDENFLQSMIVTISKDSDNIRQLVSEGTLEEDIWVPSHFLKGALRTRNPLLIPQDPSKIRIVDLQEIHVKHNEVFDSILRIPAAAKSEHPLLDWSSIILITDLDTDAGAKQLGYLLELHEKHPGVEILLLHNGESTPTSTSLSTKLYSARNGRDLDPAVVVAALASGNDESGSDPAAASAYWNTVKSLVREVGFGASETGMVVNSRMLGPMSSPTVFDTQELEQLHEYEHSNRIGVLAKRAFELGLESQIPHPLSLAKLQAFISLSVASDAPEGLYDSGPSLRTNEFEKWSSKHSAISVSNSEDPSIYIVAAIDPTTEIAQRWVPILKVLSELSGVSLKLFLNPRKRIKELPIKRFYRHVLEAAPSFNKDGSIAKPRAIFHGIPGDALLNLGMDVPPSWLVAPKESIHDLDNLKLSSLKDGTNVDAIYELEHILIEGHSRDVTLSAPPKGVQLLLGTEKNPHFADTIIMANLGYFQFKAQPGCWKITLKPGQSERIFHLDSVGGQGYTPTPGDENNDVALLSFQGKTLFPRLSRKPGHEKDDVLDDGHKPASAKDYLSKGLNFASGILHSMTGPAKETHADINIFSVASGHLYERMLNIMMVSVMKHTKHSVKFWFIEQFLSPSFKSFLPHLAAEYGFSYEMVTYKWPHWLRAQTEKQRIIWGYKILFLDVLFPLSLDKVIFVDADQIVRTDLYELVTFDLEGAPYGFTPMCDSRESMEGFRFWKQGYWKKFLRGLPYHISALYVVDLNRFRAIAAGDKLRGQYHTLSEDPGSLSNLDQDLPNNMQWMLPIKSLPQDWLWCETWCSDEALKTAKTIDLCNNPLTKEPKLDRARRQVPEWTVYDEEIAAVQRRVLKKDEAIKIKGEEGGDGDDEEVPSDEGGMVGKGQRRSSIRRMSCEL</sequence>
<keyword evidence="9" id="KW-0256">Endoplasmic reticulum</keyword>
<dbReference type="PANTHER" id="PTHR11226:SF0">
    <property type="entry name" value="UDP-GLUCOSE:GLYCOPROTEIN GLUCOSYLTRANSFERASE"/>
    <property type="match status" value="1"/>
</dbReference>
<accession>A0A1B7NWC3</accession>
<dbReference type="OrthoDB" id="27683at2759"/>
<dbReference type="GO" id="GO:0005788">
    <property type="term" value="C:endoplasmic reticulum lumen"/>
    <property type="evidence" value="ECO:0007669"/>
    <property type="project" value="UniProtKB-SubCell"/>
</dbReference>
<dbReference type="Proteomes" id="UP000091918">
    <property type="component" value="Unassembled WGS sequence"/>
</dbReference>
<evidence type="ECO:0000313" key="19">
    <source>
        <dbReference type="EMBL" id="OAX80917.1"/>
    </source>
</evidence>
<evidence type="ECO:0000256" key="5">
    <source>
        <dbReference type="ARBA" id="ARBA00009347"/>
    </source>
</evidence>
<dbReference type="InterPro" id="IPR040497">
    <property type="entry name" value="Glyco_transf_24"/>
</dbReference>
<dbReference type="InterPro" id="IPR040693">
    <property type="entry name" value="UGGT_TRXL_1"/>
</dbReference>
<dbReference type="GO" id="GO:0036503">
    <property type="term" value="P:ERAD pathway"/>
    <property type="evidence" value="ECO:0007669"/>
    <property type="project" value="TreeGrafter"/>
</dbReference>
<dbReference type="UniPathway" id="UPA00378"/>
<evidence type="ECO:0000256" key="2">
    <source>
        <dbReference type="ARBA" id="ARBA00004319"/>
    </source>
</evidence>
<feature type="domain" description="UDP-glucose:glycoprotein glucosyltransferase thioredoxin-like" evidence="17">
    <location>
        <begin position="890"/>
        <end position="1091"/>
    </location>
</feature>
<dbReference type="FunFam" id="3.90.550.10:FF:000065">
    <property type="entry name" value="UDP-glucose:glycoprotein glucosyltransferase, putative"/>
    <property type="match status" value="1"/>
</dbReference>
<keyword evidence="20" id="KW-1185">Reference proteome</keyword>
<comment type="pathway">
    <text evidence="3">Protein modification; protein glycosylation.</text>
</comment>
<dbReference type="Pfam" id="PF18404">
    <property type="entry name" value="Glyco_transf_24"/>
    <property type="match status" value="1"/>
</dbReference>
<comment type="caution">
    <text evidence="19">The sequence shown here is derived from an EMBL/GenBank/DDBJ whole genome shotgun (WGS) entry which is preliminary data.</text>
</comment>
<comment type="similarity">
    <text evidence="4">Belongs to the glycosyltransferase 8 family.</text>
</comment>
<evidence type="ECO:0000256" key="1">
    <source>
        <dbReference type="ARBA" id="ARBA00001913"/>
    </source>
</evidence>
<evidence type="ECO:0000256" key="9">
    <source>
        <dbReference type="ARBA" id="ARBA00022824"/>
    </source>
</evidence>
<evidence type="ECO:0000259" key="14">
    <source>
        <dbReference type="Pfam" id="PF18400"/>
    </source>
</evidence>